<evidence type="ECO:0000256" key="1">
    <source>
        <dbReference type="SAM" id="MobiDB-lite"/>
    </source>
</evidence>
<evidence type="ECO:0000313" key="4">
    <source>
        <dbReference type="Proteomes" id="UP000053750"/>
    </source>
</evidence>
<dbReference type="AlphaFoldDB" id="A0A9W5S291"/>
<feature type="compositionally biased region" description="Low complexity" evidence="1">
    <location>
        <begin position="211"/>
        <end position="225"/>
    </location>
</feature>
<dbReference type="InterPro" id="IPR052944">
    <property type="entry name" value="Sporulation_related"/>
</dbReference>
<dbReference type="PANTHER" id="PTHR37507:SF2">
    <property type="entry name" value="SPORULATION PROTEIN YDCC"/>
    <property type="match status" value="1"/>
</dbReference>
<reference evidence="3 4" key="1">
    <citation type="submission" date="2014-02" db="EMBL/GenBank/DDBJ databases">
        <title>Genome sequence of Paenibacillus darwinianus reveals adaptive mechanisms for survival in Antarctic soils.</title>
        <authorList>
            <person name="Dsouza M."/>
            <person name="Taylor M.W."/>
            <person name="Turner S.J."/>
            <person name="Aislabie J."/>
        </authorList>
    </citation>
    <scope>NUCLEOTIDE SEQUENCE [LARGE SCALE GENOMIC DNA]</scope>
    <source>
        <strain evidence="3 4">CE1</strain>
    </source>
</reference>
<evidence type="ECO:0000259" key="2">
    <source>
        <dbReference type="Pfam" id="PF14285"/>
    </source>
</evidence>
<proteinExistence type="predicted"/>
<comment type="caution">
    <text evidence="3">The sequence shown here is derived from an EMBL/GenBank/DDBJ whole genome shotgun (WGS) entry which is preliminary data.</text>
</comment>
<feature type="domain" description="DUF4367" evidence="2">
    <location>
        <begin position="387"/>
        <end position="423"/>
    </location>
</feature>
<dbReference type="OrthoDB" id="9785380at2"/>
<sequence length="429" mass="47130">MRRMMRLAAIVVGISILIAGCGVKNAESVVKDLDKVVGGLESYQGSGTMTLYTGQQPLEYQVEVWYQKPQNYRIALTNAKKDITQIVLRNEEGVFVLTPKLNKSFRFQSDWPQNQGQVYLYQTLVQSILVDNSRQFVSDKEAYVFDVMANYNNGSLARQKIWLNKQTYAPQRVEVSDSNANVMVQVQFNEFKFDAKFDPKAFDMAYNMGVQQPSPQTDQPSSAQPENGVNGADGAENPQTDGQVPDDAGAEDRQTDGYVPDGNGVQNEATDGSVPEPDGAGNKATDGQANDPNEATDGNVPAEDGAKNGADSADAGQTDFTVMQPSYFPEGVALKDMDEVTEGGTKTVWMRFTGTYDYTLIQSKPRDQAASYTPGFMVDLGFTVGQMSGEEQQTLTWTYDGYAYRLTSASLPEDEMVKIAQSVMSELDK</sequence>
<evidence type="ECO:0000313" key="3">
    <source>
        <dbReference type="EMBL" id="EXX90869.1"/>
    </source>
</evidence>
<protein>
    <submittedName>
        <fullName evidence="3">Membrane protein</fullName>
    </submittedName>
</protein>
<dbReference type="Proteomes" id="UP000053750">
    <property type="component" value="Unassembled WGS sequence"/>
</dbReference>
<organism evidence="3 4">
    <name type="scientific">Paenibacillus darwinianus</name>
    <dbReference type="NCBI Taxonomy" id="1380763"/>
    <lineage>
        <taxon>Bacteria</taxon>
        <taxon>Bacillati</taxon>
        <taxon>Bacillota</taxon>
        <taxon>Bacilli</taxon>
        <taxon>Bacillales</taxon>
        <taxon>Paenibacillaceae</taxon>
        <taxon>Paenibacillus</taxon>
    </lineage>
</organism>
<accession>A0A9W5S291</accession>
<dbReference type="InterPro" id="IPR025377">
    <property type="entry name" value="DUF4367"/>
</dbReference>
<dbReference type="InterPro" id="IPR029046">
    <property type="entry name" value="LolA/LolB/LppX"/>
</dbReference>
<dbReference type="PANTHER" id="PTHR37507">
    <property type="entry name" value="SPORULATION PROTEIN YDCC"/>
    <property type="match status" value="1"/>
</dbReference>
<feature type="region of interest" description="Disordered" evidence="1">
    <location>
        <begin position="210"/>
        <end position="317"/>
    </location>
</feature>
<dbReference type="PROSITE" id="PS51257">
    <property type="entry name" value="PROKAR_LIPOPROTEIN"/>
    <property type="match status" value="1"/>
</dbReference>
<dbReference type="Gene3D" id="2.50.20.10">
    <property type="entry name" value="Lipoprotein localisation LolA/LolB/LppX"/>
    <property type="match status" value="1"/>
</dbReference>
<dbReference type="Pfam" id="PF14285">
    <property type="entry name" value="DUF4367"/>
    <property type="match status" value="1"/>
</dbReference>
<gene>
    <name evidence="3" type="ORF">BG53_12675</name>
</gene>
<name>A0A9W5S291_9BACL</name>
<dbReference type="SUPFAM" id="SSF89392">
    <property type="entry name" value="Prokaryotic lipoproteins and lipoprotein localization factors"/>
    <property type="match status" value="1"/>
</dbReference>
<dbReference type="EMBL" id="JFHU01000049">
    <property type="protein sequence ID" value="EXX90869.1"/>
    <property type="molecule type" value="Genomic_DNA"/>
</dbReference>
<dbReference type="RefSeq" id="WP_036584371.1">
    <property type="nucleotide sequence ID" value="NZ_KK082172.1"/>
</dbReference>
<keyword evidence="4" id="KW-1185">Reference proteome</keyword>